<keyword evidence="8" id="KW-0862">Zinc</keyword>
<feature type="domain" description="SAP" evidence="12">
    <location>
        <begin position="15"/>
        <end position="49"/>
    </location>
</feature>
<dbReference type="GO" id="GO:0005634">
    <property type="term" value="C:nucleus"/>
    <property type="evidence" value="ECO:0007669"/>
    <property type="project" value="UniProtKB-SubCell"/>
</dbReference>
<evidence type="ECO:0000313" key="16">
    <source>
        <dbReference type="Proteomes" id="UP000319160"/>
    </source>
</evidence>
<dbReference type="PROSITE" id="PS51466">
    <property type="entry name" value="PINIT"/>
    <property type="match status" value="1"/>
</dbReference>
<dbReference type="AlphaFoldDB" id="A0A553HTP0"/>
<accession>A0A553HTP0</accession>
<feature type="domain" description="PINIT" evidence="14">
    <location>
        <begin position="135"/>
        <end position="319"/>
    </location>
</feature>
<dbReference type="Pfam" id="PF18953">
    <property type="entry name" value="SAP_new25"/>
    <property type="match status" value="1"/>
</dbReference>
<evidence type="ECO:0000313" key="15">
    <source>
        <dbReference type="EMBL" id="TRX91301.1"/>
    </source>
</evidence>
<dbReference type="InterPro" id="IPR023321">
    <property type="entry name" value="PINIT"/>
</dbReference>
<dbReference type="PANTHER" id="PTHR10782:SF4">
    <property type="entry name" value="TONALLI, ISOFORM E"/>
    <property type="match status" value="1"/>
</dbReference>
<evidence type="ECO:0000256" key="1">
    <source>
        <dbReference type="ARBA" id="ARBA00004123"/>
    </source>
</evidence>
<dbReference type="STRING" id="2512241.A0A553HTP0"/>
<dbReference type="InterPro" id="IPR003034">
    <property type="entry name" value="SAP_dom"/>
</dbReference>
<dbReference type="SMART" id="SM00513">
    <property type="entry name" value="SAP"/>
    <property type="match status" value="1"/>
</dbReference>
<dbReference type="InterPro" id="IPR038654">
    <property type="entry name" value="PINIT_sf"/>
</dbReference>
<feature type="compositionally biased region" description="Polar residues" evidence="11">
    <location>
        <begin position="434"/>
        <end position="447"/>
    </location>
</feature>
<dbReference type="InterPro" id="IPR013083">
    <property type="entry name" value="Znf_RING/FYVE/PHD"/>
</dbReference>
<dbReference type="PROSITE" id="PS50800">
    <property type="entry name" value="SAP"/>
    <property type="match status" value="1"/>
</dbReference>
<reference evidence="16" key="1">
    <citation type="submission" date="2019-06" db="EMBL/GenBank/DDBJ databases">
        <title>Draft genome sequence of the griseofulvin-producing fungus Xylaria cubensis strain G536.</title>
        <authorList>
            <person name="Mead M.E."/>
            <person name="Raja H.A."/>
            <person name="Steenwyk J.L."/>
            <person name="Knowles S.L."/>
            <person name="Oberlies N.H."/>
            <person name="Rokas A."/>
        </authorList>
    </citation>
    <scope>NUCLEOTIDE SEQUENCE [LARGE SCALE GENOMIC DNA]</scope>
    <source>
        <strain evidence="16">G536</strain>
    </source>
</reference>
<dbReference type="Gene3D" id="1.10.720.30">
    <property type="entry name" value="SAP domain"/>
    <property type="match status" value="1"/>
</dbReference>
<sequence>MTSSNGEIRQLERTLTTMLNKQLQQICSLSDLKTSGVKAELQSRIKNYLVENYTSNPAKFRRMQNHIQGLVRPGDTIVPQQQSSMAGSSSNGPPYGHSYTPTKSSSYTTTPQGYSFHQAQPVSGYGASGAAGSSNTLSYYKNAHQALRDLQFKPSPFYSIISRIGDIRTCDRKKSPTTLVYFSKQEPLTEPAAMNQHRNTIHLSMRVSENPTLANLANDKSYRVMLFCAADNASVQDIAFPHQSEIKVNGGDVKANLRGLKGKPGTTRPVDITDSLRLKPTNYNNNIEFTYALTHKVKKHDPSPAATKFYLAAYFCKSASVDELVAKIRGRKINKTTVIQEMNKKANDPDVIATSTVLSLKCPLSYTRIRTPVRSVLCNHISCFDGSSYLQLQEQGPQWLCPICNQSAPFENLAIDEYAKDILEKTEDSVEQVTIEPNGQWATQPTETVPRKSRSSNVNTSIDVDDDVSIVTDNPSYSNGGYGSTPHTYSTPIRTFMGTPSASSREPSGAPRSGGRKRPAAEVIDLTLSSDEDDAPLTRPLKKQNLGPISAPHY</sequence>
<dbReference type="GO" id="GO:0000785">
    <property type="term" value="C:chromatin"/>
    <property type="evidence" value="ECO:0007669"/>
    <property type="project" value="TreeGrafter"/>
</dbReference>
<keyword evidence="6 10" id="KW-0863">Zinc-finger</keyword>
<dbReference type="GO" id="GO:0061665">
    <property type="term" value="F:SUMO ligase activity"/>
    <property type="evidence" value="ECO:0007669"/>
    <property type="project" value="TreeGrafter"/>
</dbReference>
<proteinExistence type="inferred from homology"/>
<feature type="compositionally biased region" description="Low complexity" evidence="11">
    <location>
        <begin position="98"/>
        <end position="110"/>
    </location>
</feature>
<organism evidence="15 16">
    <name type="scientific">Xylaria flabelliformis</name>
    <dbReference type="NCBI Taxonomy" id="2512241"/>
    <lineage>
        <taxon>Eukaryota</taxon>
        <taxon>Fungi</taxon>
        <taxon>Dikarya</taxon>
        <taxon>Ascomycota</taxon>
        <taxon>Pezizomycotina</taxon>
        <taxon>Sordariomycetes</taxon>
        <taxon>Xylariomycetidae</taxon>
        <taxon>Xylariales</taxon>
        <taxon>Xylariaceae</taxon>
        <taxon>Xylaria</taxon>
    </lineage>
</organism>
<comment type="similarity">
    <text evidence="3">Belongs to the PIAS family.</text>
</comment>
<dbReference type="EMBL" id="VFLP01000046">
    <property type="protein sequence ID" value="TRX91301.1"/>
    <property type="molecule type" value="Genomic_DNA"/>
</dbReference>
<dbReference type="Proteomes" id="UP000319160">
    <property type="component" value="Unassembled WGS sequence"/>
</dbReference>
<evidence type="ECO:0000256" key="2">
    <source>
        <dbReference type="ARBA" id="ARBA00004718"/>
    </source>
</evidence>
<evidence type="ECO:0000259" key="13">
    <source>
        <dbReference type="PROSITE" id="PS51044"/>
    </source>
</evidence>
<dbReference type="Gene3D" id="3.30.40.10">
    <property type="entry name" value="Zinc/RING finger domain, C3HC4 (zinc finger)"/>
    <property type="match status" value="1"/>
</dbReference>
<dbReference type="Pfam" id="PF02891">
    <property type="entry name" value="zf-MIZ"/>
    <property type="match status" value="1"/>
</dbReference>
<keyword evidence="16" id="KW-1185">Reference proteome</keyword>
<evidence type="ECO:0008006" key="17">
    <source>
        <dbReference type="Google" id="ProtNLM"/>
    </source>
</evidence>
<feature type="compositionally biased region" description="Polar residues" evidence="11">
    <location>
        <begin position="80"/>
        <end position="92"/>
    </location>
</feature>
<comment type="subcellular location">
    <subcellularLocation>
        <location evidence="1">Nucleus</location>
    </subcellularLocation>
</comment>
<feature type="domain" description="SP-RING-type" evidence="13">
    <location>
        <begin position="347"/>
        <end position="432"/>
    </location>
</feature>
<dbReference type="InterPro" id="IPR004181">
    <property type="entry name" value="Znf_MIZ"/>
</dbReference>
<protein>
    <recommendedName>
        <fullName evidence="17">SP-RING-type domain-containing protein</fullName>
    </recommendedName>
</protein>
<evidence type="ECO:0000256" key="11">
    <source>
        <dbReference type="SAM" id="MobiDB-lite"/>
    </source>
</evidence>
<keyword evidence="7" id="KW-0833">Ubl conjugation pathway</keyword>
<evidence type="ECO:0000256" key="6">
    <source>
        <dbReference type="ARBA" id="ARBA00022771"/>
    </source>
</evidence>
<feature type="region of interest" description="Disordered" evidence="11">
    <location>
        <begin position="434"/>
        <end position="554"/>
    </location>
</feature>
<evidence type="ECO:0000256" key="8">
    <source>
        <dbReference type="ARBA" id="ARBA00022833"/>
    </source>
</evidence>
<comment type="pathway">
    <text evidence="2">Protein modification; protein sumoylation.</text>
</comment>
<dbReference type="PROSITE" id="PS51044">
    <property type="entry name" value="ZF_SP_RING"/>
    <property type="match status" value="1"/>
</dbReference>
<gene>
    <name evidence="15" type="ORF">FHL15_007723</name>
</gene>
<evidence type="ECO:0000256" key="4">
    <source>
        <dbReference type="ARBA" id="ARBA00022679"/>
    </source>
</evidence>
<dbReference type="PANTHER" id="PTHR10782">
    <property type="entry name" value="ZINC FINGER MIZ DOMAIN-CONTAINING PROTEIN"/>
    <property type="match status" value="1"/>
</dbReference>
<dbReference type="InterPro" id="IPR031141">
    <property type="entry name" value="SIZ1/2_SP-RING"/>
</dbReference>
<evidence type="ECO:0000256" key="7">
    <source>
        <dbReference type="ARBA" id="ARBA00022786"/>
    </source>
</evidence>
<feature type="region of interest" description="Disordered" evidence="11">
    <location>
        <begin position="80"/>
        <end position="110"/>
    </location>
</feature>
<dbReference type="OrthoDB" id="28127at2759"/>
<evidence type="ECO:0000256" key="10">
    <source>
        <dbReference type="PROSITE-ProRule" id="PRU00452"/>
    </source>
</evidence>
<dbReference type="CDD" id="cd16792">
    <property type="entry name" value="SP-RING_Siz-like"/>
    <property type="match status" value="1"/>
</dbReference>
<keyword evidence="9" id="KW-0539">Nucleus</keyword>
<dbReference type="GO" id="GO:0016925">
    <property type="term" value="P:protein sumoylation"/>
    <property type="evidence" value="ECO:0007669"/>
    <property type="project" value="UniProtKB-UniPathway"/>
</dbReference>
<evidence type="ECO:0000259" key="14">
    <source>
        <dbReference type="PROSITE" id="PS51466"/>
    </source>
</evidence>
<keyword evidence="5" id="KW-0479">Metal-binding</keyword>
<keyword evidence="4" id="KW-0808">Transferase</keyword>
<evidence type="ECO:0000256" key="9">
    <source>
        <dbReference type="ARBA" id="ARBA00023242"/>
    </source>
</evidence>
<dbReference type="Gene3D" id="2.60.120.780">
    <property type="entry name" value="PINIT domain"/>
    <property type="match status" value="1"/>
</dbReference>
<name>A0A553HTP0_9PEZI</name>
<evidence type="ECO:0000256" key="5">
    <source>
        <dbReference type="ARBA" id="ARBA00022723"/>
    </source>
</evidence>
<evidence type="ECO:0000259" key="12">
    <source>
        <dbReference type="PROSITE" id="PS50800"/>
    </source>
</evidence>
<feature type="compositionally biased region" description="Polar residues" evidence="11">
    <location>
        <begin position="475"/>
        <end position="506"/>
    </location>
</feature>
<comment type="caution">
    <text evidence="15">The sequence shown here is derived from an EMBL/GenBank/DDBJ whole genome shotgun (WGS) entry which is preliminary data.</text>
</comment>
<dbReference type="UniPathway" id="UPA00886"/>
<dbReference type="GO" id="GO:0008270">
    <property type="term" value="F:zinc ion binding"/>
    <property type="evidence" value="ECO:0007669"/>
    <property type="project" value="UniProtKB-KW"/>
</dbReference>
<dbReference type="Pfam" id="PF14324">
    <property type="entry name" value="PINIT"/>
    <property type="match status" value="1"/>
</dbReference>
<evidence type="ECO:0000256" key="3">
    <source>
        <dbReference type="ARBA" id="ARBA00005383"/>
    </source>
</evidence>
<dbReference type="InterPro" id="IPR036361">
    <property type="entry name" value="SAP_dom_sf"/>
</dbReference>